<dbReference type="PANTHER" id="PTHR30346">
    <property type="entry name" value="TRANSCRIPTIONAL DUAL REGULATOR HCAR-RELATED"/>
    <property type="match status" value="1"/>
</dbReference>
<name>A0AAU7DW57_9MICO</name>
<dbReference type="InterPro" id="IPR005119">
    <property type="entry name" value="LysR_subst-bd"/>
</dbReference>
<protein>
    <submittedName>
        <fullName evidence="6">LysR substrate-binding domain-containing protein</fullName>
    </submittedName>
</protein>
<dbReference type="GO" id="GO:0032993">
    <property type="term" value="C:protein-DNA complex"/>
    <property type="evidence" value="ECO:0007669"/>
    <property type="project" value="TreeGrafter"/>
</dbReference>
<sequence length="313" mass="33546">MTEYLIDLRQLEIIRALDQFGSLSAVARHLGYSQPAISQQVQTLEARLKTPVVIRGRRGVELTEAGQVILRHSTAILDTLALAQEEVSAVAGLRSGLVRIVAFPSASATIVAATMADMTRLHPGVSFTLTEAEPPKALELLESGQCDIAVVFRYGTDEILPSESFESFHLLDAEMRVAVPVSHPKANADFVALDDLWDSRWIAGCPDCSGHLVTACLQSGFTPDIAFETDDYVTLQTLAAHGLGVALLSDLALAAVSVKGLLVKALTKSDTQRVCALTTPGLSRVPAVQQTLKIMRQAASSLAKDRDEKAKSS</sequence>
<evidence type="ECO:0000256" key="3">
    <source>
        <dbReference type="ARBA" id="ARBA00023125"/>
    </source>
</evidence>
<dbReference type="PROSITE" id="PS50931">
    <property type="entry name" value="HTH_LYSR"/>
    <property type="match status" value="1"/>
</dbReference>
<dbReference type="Gene3D" id="3.40.190.10">
    <property type="entry name" value="Periplasmic binding protein-like II"/>
    <property type="match status" value="2"/>
</dbReference>
<keyword evidence="4" id="KW-0804">Transcription</keyword>
<gene>
    <name evidence="6" type="ORF">V5R04_15370</name>
</gene>
<proteinExistence type="inferred from homology"/>
<dbReference type="InterPro" id="IPR000847">
    <property type="entry name" value="LysR_HTH_N"/>
</dbReference>
<dbReference type="InterPro" id="IPR036388">
    <property type="entry name" value="WH-like_DNA-bd_sf"/>
</dbReference>
<dbReference type="SUPFAM" id="SSF53850">
    <property type="entry name" value="Periplasmic binding protein-like II"/>
    <property type="match status" value="1"/>
</dbReference>
<organism evidence="6">
    <name type="scientific">Jonesiaceae bacterium BS-20</name>
    <dbReference type="NCBI Taxonomy" id="3120821"/>
    <lineage>
        <taxon>Bacteria</taxon>
        <taxon>Bacillati</taxon>
        <taxon>Actinomycetota</taxon>
        <taxon>Actinomycetes</taxon>
        <taxon>Micrococcales</taxon>
        <taxon>Jonesiaceae</taxon>
    </lineage>
</organism>
<dbReference type="PANTHER" id="PTHR30346:SF29">
    <property type="entry name" value="LYSR SUBSTRATE-BINDING"/>
    <property type="match status" value="1"/>
</dbReference>
<dbReference type="GO" id="GO:0003677">
    <property type="term" value="F:DNA binding"/>
    <property type="evidence" value="ECO:0007669"/>
    <property type="project" value="UniProtKB-KW"/>
</dbReference>
<dbReference type="SUPFAM" id="SSF46785">
    <property type="entry name" value="Winged helix' DNA-binding domain"/>
    <property type="match status" value="1"/>
</dbReference>
<dbReference type="EMBL" id="CP146203">
    <property type="protein sequence ID" value="XBH21564.1"/>
    <property type="molecule type" value="Genomic_DNA"/>
</dbReference>
<evidence type="ECO:0000256" key="2">
    <source>
        <dbReference type="ARBA" id="ARBA00023015"/>
    </source>
</evidence>
<dbReference type="Gene3D" id="1.10.10.10">
    <property type="entry name" value="Winged helix-like DNA-binding domain superfamily/Winged helix DNA-binding domain"/>
    <property type="match status" value="1"/>
</dbReference>
<dbReference type="Pfam" id="PF03466">
    <property type="entry name" value="LysR_substrate"/>
    <property type="match status" value="1"/>
</dbReference>
<feature type="domain" description="HTH lysR-type" evidence="5">
    <location>
        <begin position="6"/>
        <end position="63"/>
    </location>
</feature>
<evidence type="ECO:0000259" key="5">
    <source>
        <dbReference type="PROSITE" id="PS50931"/>
    </source>
</evidence>
<reference evidence="6" key="1">
    <citation type="submission" date="2024-02" db="EMBL/GenBank/DDBJ databases">
        <title>Tomenella chthoni gen. nov. sp. nov., a member of the family Jonesiaceae isolated from bat guano.</title>
        <authorList>
            <person name="Miller S.L."/>
            <person name="King J."/>
            <person name="Sankaranarayanan K."/>
            <person name="Lawson P.A."/>
        </authorList>
    </citation>
    <scope>NUCLEOTIDE SEQUENCE</scope>
    <source>
        <strain evidence="6">BS-20</strain>
    </source>
</reference>
<accession>A0AAU7DW57</accession>
<comment type="similarity">
    <text evidence="1">Belongs to the LysR transcriptional regulatory family.</text>
</comment>
<evidence type="ECO:0000256" key="4">
    <source>
        <dbReference type="ARBA" id="ARBA00023163"/>
    </source>
</evidence>
<dbReference type="CDD" id="cd08423">
    <property type="entry name" value="PBP2_LTTR_like_6"/>
    <property type="match status" value="1"/>
</dbReference>
<dbReference type="GO" id="GO:0003700">
    <property type="term" value="F:DNA-binding transcription factor activity"/>
    <property type="evidence" value="ECO:0007669"/>
    <property type="project" value="InterPro"/>
</dbReference>
<dbReference type="InterPro" id="IPR036390">
    <property type="entry name" value="WH_DNA-bd_sf"/>
</dbReference>
<keyword evidence="3" id="KW-0238">DNA-binding</keyword>
<evidence type="ECO:0000313" key="6">
    <source>
        <dbReference type="EMBL" id="XBH21564.1"/>
    </source>
</evidence>
<evidence type="ECO:0000256" key="1">
    <source>
        <dbReference type="ARBA" id="ARBA00009437"/>
    </source>
</evidence>
<dbReference type="AlphaFoldDB" id="A0AAU7DW57"/>
<dbReference type="Pfam" id="PF00126">
    <property type="entry name" value="HTH_1"/>
    <property type="match status" value="1"/>
</dbReference>
<keyword evidence="2" id="KW-0805">Transcription regulation</keyword>